<feature type="compositionally biased region" description="Polar residues" evidence="1">
    <location>
        <begin position="77"/>
        <end position="86"/>
    </location>
</feature>
<sequence>MAGRHRVIEGAVRRIVADRLDIGGARWGLAGAEAVPKLRTWSPNDSLPEYRRFHLARAHHRLHHPRPRGVRAHGLINSPSGRTTPSRPGVTLPPRPIRPAVPRAAPREGPRGRRPVGSAPSLRSGSPPPPTCRRATRPRGAPGVPVSRA</sequence>
<dbReference type="AlphaFoldDB" id="A0A6I4MGD4"/>
<name>A0A6I4MGD4_9ACTN</name>
<organism evidence="2 3">
    <name type="scientific">Actinomadura physcomitrii</name>
    <dbReference type="NCBI Taxonomy" id="2650748"/>
    <lineage>
        <taxon>Bacteria</taxon>
        <taxon>Bacillati</taxon>
        <taxon>Actinomycetota</taxon>
        <taxon>Actinomycetes</taxon>
        <taxon>Streptosporangiales</taxon>
        <taxon>Thermomonosporaceae</taxon>
        <taxon>Actinomadura</taxon>
    </lineage>
</organism>
<reference evidence="2" key="1">
    <citation type="submission" date="2019-12" db="EMBL/GenBank/DDBJ databases">
        <title>Actinomadura physcomitrii sp. nov., a novel actinomycete isolated from moss [Physcomitrium sphaericum (Ludw) Fuernr].</title>
        <authorList>
            <person name="Zhuang X."/>
        </authorList>
    </citation>
    <scope>NUCLEOTIDE SEQUENCE [LARGE SCALE GENOMIC DNA]</scope>
    <source>
        <strain evidence="2">LD22</strain>
    </source>
</reference>
<dbReference type="EMBL" id="WBMS02000016">
    <property type="protein sequence ID" value="MWA02791.1"/>
    <property type="molecule type" value="Genomic_DNA"/>
</dbReference>
<evidence type="ECO:0000313" key="2">
    <source>
        <dbReference type="EMBL" id="MWA02791.1"/>
    </source>
</evidence>
<evidence type="ECO:0000313" key="3">
    <source>
        <dbReference type="Proteomes" id="UP000462055"/>
    </source>
</evidence>
<feature type="compositionally biased region" description="Low complexity" evidence="1">
    <location>
        <begin position="138"/>
        <end position="149"/>
    </location>
</feature>
<accession>A0A6I4MGD4</accession>
<keyword evidence="3" id="KW-1185">Reference proteome</keyword>
<gene>
    <name evidence="2" type="ORF">F8568_020910</name>
</gene>
<proteinExistence type="predicted"/>
<feature type="region of interest" description="Disordered" evidence="1">
    <location>
        <begin position="60"/>
        <end position="149"/>
    </location>
</feature>
<dbReference type="Proteomes" id="UP000462055">
    <property type="component" value="Unassembled WGS sequence"/>
</dbReference>
<protein>
    <submittedName>
        <fullName evidence="2">Uncharacterized protein</fullName>
    </submittedName>
</protein>
<comment type="caution">
    <text evidence="2">The sequence shown here is derived from an EMBL/GenBank/DDBJ whole genome shotgun (WGS) entry which is preliminary data.</text>
</comment>
<evidence type="ECO:0000256" key="1">
    <source>
        <dbReference type="SAM" id="MobiDB-lite"/>
    </source>
</evidence>
<feature type="compositionally biased region" description="Basic residues" evidence="1">
    <location>
        <begin position="60"/>
        <end position="71"/>
    </location>
</feature>